<keyword evidence="1" id="KW-0732">Signal</keyword>
<proteinExistence type="predicted"/>
<dbReference type="RefSeq" id="WP_151005343.1">
    <property type="nucleotide sequence ID" value="NZ_BPQY01000575.1"/>
</dbReference>
<reference evidence="2 3" key="1">
    <citation type="submission" date="2019-09" db="EMBL/GenBank/DDBJ databases">
        <title>YIM 48816 draft genome.</title>
        <authorList>
            <person name="Jiang L."/>
        </authorList>
    </citation>
    <scope>NUCLEOTIDE SEQUENCE [LARGE SCALE GENOMIC DNA]</scope>
    <source>
        <strain evidence="2 3">YIM 48816</strain>
    </source>
</reference>
<evidence type="ECO:0000313" key="3">
    <source>
        <dbReference type="Proteomes" id="UP000474159"/>
    </source>
</evidence>
<dbReference type="OrthoDB" id="7992206at2"/>
<sequence>MRVPTDRIAAAALALAVLASSVGEAAAGCTRRVTNRSVYTLLVSQDGAPAVRVGPGRSTPIYMRQPGRLDLTATCGPEGGTPPVASISLDYEAVLDRCFIRIGDGLFEPQLGPGFVGVRDVAPFAVNNPNQGDVVLGPVGSSACPVLSRGG</sequence>
<keyword evidence="3" id="KW-1185">Reference proteome</keyword>
<organism evidence="2 3">
    <name type="scientific">Methylobacterium soli</name>
    <dbReference type="NCBI Taxonomy" id="553447"/>
    <lineage>
        <taxon>Bacteria</taxon>
        <taxon>Pseudomonadati</taxon>
        <taxon>Pseudomonadota</taxon>
        <taxon>Alphaproteobacteria</taxon>
        <taxon>Hyphomicrobiales</taxon>
        <taxon>Methylobacteriaceae</taxon>
        <taxon>Methylobacterium</taxon>
    </lineage>
</organism>
<evidence type="ECO:0008006" key="4">
    <source>
        <dbReference type="Google" id="ProtNLM"/>
    </source>
</evidence>
<dbReference type="AlphaFoldDB" id="A0A6L3SVN6"/>
<feature type="chain" id="PRO_5026782194" description="Secreted protein" evidence="1">
    <location>
        <begin position="26"/>
        <end position="151"/>
    </location>
</feature>
<dbReference type="Proteomes" id="UP000474159">
    <property type="component" value="Unassembled WGS sequence"/>
</dbReference>
<accession>A0A6L3SVN6</accession>
<comment type="caution">
    <text evidence="2">The sequence shown here is derived from an EMBL/GenBank/DDBJ whole genome shotgun (WGS) entry which is preliminary data.</text>
</comment>
<protein>
    <recommendedName>
        <fullName evidence="4">Secreted protein</fullName>
    </recommendedName>
</protein>
<evidence type="ECO:0000313" key="2">
    <source>
        <dbReference type="EMBL" id="KAB1070255.1"/>
    </source>
</evidence>
<name>A0A6L3SVN6_9HYPH</name>
<dbReference type="EMBL" id="VZZK01000065">
    <property type="protein sequence ID" value="KAB1070255.1"/>
    <property type="molecule type" value="Genomic_DNA"/>
</dbReference>
<evidence type="ECO:0000256" key="1">
    <source>
        <dbReference type="SAM" id="SignalP"/>
    </source>
</evidence>
<feature type="signal peptide" evidence="1">
    <location>
        <begin position="1"/>
        <end position="25"/>
    </location>
</feature>
<gene>
    <name evidence="2" type="ORF">F6X53_30225</name>
</gene>